<name>A0A9D4MMG5_DREPO</name>
<evidence type="ECO:0000313" key="1">
    <source>
        <dbReference type="EMBL" id="KAH3879128.1"/>
    </source>
</evidence>
<sequence length="66" mass="7599">MDGPKPGEKLKLGVEPDNLSYENLLVTKMQNSLRTDISAKQAKDYNLMQDHNHNRNKECPNHVQDH</sequence>
<proteinExistence type="predicted"/>
<dbReference type="EMBL" id="JAIWYP010000001">
    <property type="protein sequence ID" value="KAH3879128.1"/>
    <property type="molecule type" value="Genomic_DNA"/>
</dbReference>
<gene>
    <name evidence="1" type="ORF">DPMN_003029</name>
</gene>
<protein>
    <submittedName>
        <fullName evidence="1">Uncharacterized protein</fullName>
    </submittedName>
</protein>
<comment type="caution">
    <text evidence="1">The sequence shown here is derived from an EMBL/GenBank/DDBJ whole genome shotgun (WGS) entry which is preliminary data.</text>
</comment>
<dbReference type="AlphaFoldDB" id="A0A9D4MMG5"/>
<keyword evidence="2" id="KW-1185">Reference proteome</keyword>
<accession>A0A9D4MMG5</accession>
<reference evidence="1" key="1">
    <citation type="journal article" date="2019" name="bioRxiv">
        <title>The Genome of the Zebra Mussel, Dreissena polymorpha: A Resource for Invasive Species Research.</title>
        <authorList>
            <person name="McCartney M.A."/>
            <person name="Auch B."/>
            <person name="Kono T."/>
            <person name="Mallez S."/>
            <person name="Zhang Y."/>
            <person name="Obille A."/>
            <person name="Becker A."/>
            <person name="Abrahante J.E."/>
            <person name="Garbe J."/>
            <person name="Badalamenti J.P."/>
            <person name="Herman A."/>
            <person name="Mangelson H."/>
            <person name="Liachko I."/>
            <person name="Sullivan S."/>
            <person name="Sone E.D."/>
            <person name="Koren S."/>
            <person name="Silverstein K.A.T."/>
            <person name="Beckman K.B."/>
            <person name="Gohl D.M."/>
        </authorList>
    </citation>
    <scope>NUCLEOTIDE SEQUENCE</scope>
    <source>
        <strain evidence="1">Duluth1</strain>
        <tissue evidence="1">Whole animal</tissue>
    </source>
</reference>
<organism evidence="1 2">
    <name type="scientific">Dreissena polymorpha</name>
    <name type="common">Zebra mussel</name>
    <name type="synonym">Mytilus polymorpha</name>
    <dbReference type="NCBI Taxonomy" id="45954"/>
    <lineage>
        <taxon>Eukaryota</taxon>
        <taxon>Metazoa</taxon>
        <taxon>Spiralia</taxon>
        <taxon>Lophotrochozoa</taxon>
        <taxon>Mollusca</taxon>
        <taxon>Bivalvia</taxon>
        <taxon>Autobranchia</taxon>
        <taxon>Heteroconchia</taxon>
        <taxon>Euheterodonta</taxon>
        <taxon>Imparidentia</taxon>
        <taxon>Neoheterodontei</taxon>
        <taxon>Myida</taxon>
        <taxon>Dreissenoidea</taxon>
        <taxon>Dreissenidae</taxon>
        <taxon>Dreissena</taxon>
    </lineage>
</organism>
<reference evidence="1" key="2">
    <citation type="submission" date="2020-11" db="EMBL/GenBank/DDBJ databases">
        <authorList>
            <person name="McCartney M.A."/>
            <person name="Auch B."/>
            <person name="Kono T."/>
            <person name="Mallez S."/>
            <person name="Becker A."/>
            <person name="Gohl D.M."/>
            <person name="Silverstein K.A.T."/>
            <person name="Koren S."/>
            <person name="Bechman K.B."/>
            <person name="Herman A."/>
            <person name="Abrahante J.E."/>
            <person name="Garbe J."/>
        </authorList>
    </citation>
    <scope>NUCLEOTIDE SEQUENCE</scope>
    <source>
        <strain evidence="1">Duluth1</strain>
        <tissue evidence="1">Whole animal</tissue>
    </source>
</reference>
<evidence type="ECO:0000313" key="2">
    <source>
        <dbReference type="Proteomes" id="UP000828390"/>
    </source>
</evidence>
<dbReference type="Proteomes" id="UP000828390">
    <property type="component" value="Unassembled WGS sequence"/>
</dbReference>